<proteinExistence type="predicted"/>
<evidence type="ECO:0000313" key="3">
    <source>
        <dbReference type="Proteomes" id="UP000789901"/>
    </source>
</evidence>
<feature type="compositionally biased region" description="Low complexity" evidence="1">
    <location>
        <begin position="63"/>
        <end position="84"/>
    </location>
</feature>
<feature type="compositionally biased region" description="Polar residues" evidence="1">
    <location>
        <begin position="1"/>
        <end position="10"/>
    </location>
</feature>
<dbReference type="EMBL" id="CAJVQB010000052">
    <property type="protein sequence ID" value="CAG8461522.1"/>
    <property type="molecule type" value="Genomic_DNA"/>
</dbReference>
<accession>A0ABM8VW66</accession>
<organism evidence="2 3">
    <name type="scientific">Gigaspora margarita</name>
    <dbReference type="NCBI Taxonomy" id="4874"/>
    <lineage>
        <taxon>Eukaryota</taxon>
        <taxon>Fungi</taxon>
        <taxon>Fungi incertae sedis</taxon>
        <taxon>Mucoromycota</taxon>
        <taxon>Glomeromycotina</taxon>
        <taxon>Glomeromycetes</taxon>
        <taxon>Diversisporales</taxon>
        <taxon>Gigasporaceae</taxon>
        <taxon>Gigaspora</taxon>
    </lineage>
</organism>
<evidence type="ECO:0000313" key="2">
    <source>
        <dbReference type="EMBL" id="CAG8461522.1"/>
    </source>
</evidence>
<feature type="non-terminal residue" evidence="2">
    <location>
        <position position="1"/>
    </location>
</feature>
<reference evidence="2 3" key="1">
    <citation type="submission" date="2021-06" db="EMBL/GenBank/DDBJ databases">
        <authorList>
            <person name="Kallberg Y."/>
            <person name="Tangrot J."/>
            <person name="Rosling A."/>
        </authorList>
    </citation>
    <scope>NUCLEOTIDE SEQUENCE [LARGE SCALE GENOMIC DNA]</scope>
    <source>
        <strain evidence="2 3">120-4 pot B 10/14</strain>
    </source>
</reference>
<dbReference type="Proteomes" id="UP000789901">
    <property type="component" value="Unassembled WGS sequence"/>
</dbReference>
<comment type="caution">
    <text evidence="2">The sequence shown here is derived from an EMBL/GenBank/DDBJ whole genome shotgun (WGS) entry which is preliminary data.</text>
</comment>
<sequence>FSKTTAQAAQPANFVDPAVSPIPGPEPEDLDDSHSLPPYDEDTTLNFSPQRNSLSSSPLVDISLRTPPRRTSPAPTTASSPNPLTQFINFINPLRSNNPPVTHRTPFSDLSTQPHYQPFITHPIVPEPIYPPETVYHIPSDNLDTVPPVIINIEPLYEEPIRTSTPEAPPVNEPNLINEVLPLSPLPIQNQPPLPPPPVQNPPPLNNMAQNQALTDATNAINAIAVAMGQEDSLQDPITWIKEFRRAAKVNK</sequence>
<name>A0ABM8VW66_GIGMA</name>
<protein>
    <submittedName>
        <fullName evidence="2">39274_t:CDS:1</fullName>
    </submittedName>
</protein>
<gene>
    <name evidence="2" type="ORF">GMARGA_LOCUS330</name>
</gene>
<feature type="region of interest" description="Disordered" evidence="1">
    <location>
        <begin position="1"/>
        <end position="84"/>
    </location>
</feature>
<evidence type="ECO:0000256" key="1">
    <source>
        <dbReference type="SAM" id="MobiDB-lite"/>
    </source>
</evidence>
<keyword evidence="3" id="KW-1185">Reference proteome</keyword>
<feature type="compositionally biased region" description="Polar residues" evidence="1">
    <location>
        <begin position="44"/>
        <end position="58"/>
    </location>
</feature>